<feature type="signal peptide" evidence="2">
    <location>
        <begin position="1"/>
        <end position="21"/>
    </location>
</feature>
<evidence type="ECO:0000259" key="3">
    <source>
        <dbReference type="Pfam" id="PF24837"/>
    </source>
</evidence>
<evidence type="ECO:0000313" key="5">
    <source>
        <dbReference type="Proteomes" id="UP000322499"/>
    </source>
</evidence>
<feature type="chain" id="PRO_5038554286" description="AMIN-like domain-containing protein" evidence="2">
    <location>
        <begin position="22"/>
        <end position="207"/>
    </location>
</feature>
<dbReference type="AlphaFoldDB" id="A0A5S5CVQ3"/>
<dbReference type="Pfam" id="PF24837">
    <property type="entry name" value="AMIN-like"/>
    <property type="match status" value="1"/>
</dbReference>
<keyword evidence="2" id="KW-0732">Signal</keyword>
<feature type="region of interest" description="Disordered" evidence="1">
    <location>
        <begin position="29"/>
        <end position="81"/>
    </location>
</feature>
<feature type="compositionally biased region" description="Low complexity" evidence="1">
    <location>
        <begin position="29"/>
        <end position="39"/>
    </location>
</feature>
<evidence type="ECO:0000313" key="4">
    <source>
        <dbReference type="EMBL" id="TYP87870.1"/>
    </source>
</evidence>
<keyword evidence="5" id="KW-1185">Reference proteome</keyword>
<accession>A0A5S5CVQ3</accession>
<name>A0A5S5CVQ3_9ACTN</name>
<organism evidence="4 5">
    <name type="scientific">Blastococcus xanthinilyticus</name>
    <dbReference type="NCBI Taxonomy" id="1564164"/>
    <lineage>
        <taxon>Bacteria</taxon>
        <taxon>Bacillati</taxon>
        <taxon>Actinomycetota</taxon>
        <taxon>Actinomycetes</taxon>
        <taxon>Geodermatophilales</taxon>
        <taxon>Geodermatophilaceae</taxon>
        <taxon>Blastococcus</taxon>
    </lineage>
</organism>
<proteinExistence type="predicted"/>
<dbReference type="PROSITE" id="PS51257">
    <property type="entry name" value="PROKAR_LIPOPROTEIN"/>
    <property type="match status" value="1"/>
</dbReference>
<reference evidence="4 5" key="1">
    <citation type="submission" date="2019-07" db="EMBL/GenBank/DDBJ databases">
        <title>Genomic Encyclopedia of Archaeal and Bacterial Type Strains, Phase II (KMG-II): from individual species to whole genera.</title>
        <authorList>
            <person name="Goeker M."/>
        </authorList>
    </citation>
    <scope>NUCLEOTIDE SEQUENCE [LARGE SCALE GENOMIC DNA]</scope>
    <source>
        <strain evidence="4 5">DSM 46842</strain>
    </source>
</reference>
<feature type="domain" description="AMIN-like" evidence="3">
    <location>
        <begin position="79"/>
        <end position="205"/>
    </location>
</feature>
<dbReference type="EMBL" id="VNHW01000005">
    <property type="protein sequence ID" value="TYP87870.1"/>
    <property type="molecule type" value="Genomic_DNA"/>
</dbReference>
<dbReference type="Proteomes" id="UP000322499">
    <property type="component" value="Unassembled WGS sequence"/>
</dbReference>
<evidence type="ECO:0000256" key="1">
    <source>
        <dbReference type="SAM" id="MobiDB-lite"/>
    </source>
</evidence>
<dbReference type="InterPro" id="IPR056303">
    <property type="entry name" value="AMIN-like"/>
</dbReference>
<gene>
    <name evidence="4" type="ORF">BD833_10541</name>
</gene>
<dbReference type="RefSeq" id="WP_166532820.1">
    <property type="nucleotide sequence ID" value="NZ_VNHW01000005.1"/>
</dbReference>
<protein>
    <recommendedName>
        <fullName evidence="3">AMIN-like domain-containing protein</fullName>
    </recommendedName>
</protein>
<evidence type="ECO:0000256" key="2">
    <source>
        <dbReference type="SAM" id="SignalP"/>
    </source>
</evidence>
<comment type="caution">
    <text evidence="4">The sequence shown here is derived from an EMBL/GenBank/DDBJ whole genome shotgun (WGS) entry which is preliminary data.</text>
</comment>
<sequence length="207" mass="21128">MRATSRVVPALLISSVLLVGCAGTGDVEPAAGTAASSPSTTPPPAEPEETAPSETAGALPFDANTEPDTQEPSADARLTVSDIRITGEDGFDRVVLDLGGEGTPGWDVRYVDSASAPGSGQAVDVAGNAVLQLELTGAGYPYDTGVEEYSGPVPLTSADTSTVTEVVFQATYEGTTTAFVGAQERAPFRVYAEENPARVVIEVAHAG</sequence>